<feature type="domain" description="Glycosyltransferase subfamily 4-like N-terminal" evidence="5">
    <location>
        <begin position="15"/>
        <end position="193"/>
    </location>
</feature>
<dbReference type="Gene3D" id="3.40.50.2000">
    <property type="entry name" value="Glycogen Phosphorylase B"/>
    <property type="match status" value="2"/>
</dbReference>
<protein>
    <recommendedName>
        <fullName evidence="1">D-inositol 3-phosphate glycosyltransferase</fullName>
    </recommendedName>
</protein>
<dbReference type="Proteomes" id="UP000054023">
    <property type="component" value="Unassembled WGS sequence"/>
</dbReference>
<keyword evidence="2 6" id="KW-0328">Glycosyltransferase</keyword>
<dbReference type="SUPFAM" id="SSF53756">
    <property type="entry name" value="UDP-Glycosyltransferase/glycogen phosphorylase"/>
    <property type="match status" value="1"/>
</dbReference>
<dbReference type="PANTHER" id="PTHR45947:SF3">
    <property type="entry name" value="SULFOQUINOVOSYL TRANSFERASE SQD2"/>
    <property type="match status" value="1"/>
</dbReference>
<evidence type="ECO:0000259" key="4">
    <source>
        <dbReference type="Pfam" id="PF00534"/>
    </source>
</evidence>
<dbReference type="AlphaFoldDB" id="A0A0W8IKV2"/>
<feature type="domain" description="Glycosyl transferase family 1" evidence="4">
    <location>
        <begin position="217"/>
        <end position="364"/>
    </location>
</feature>
<dbReference type="STRING" id="317018.AVL63_09875"/>
<dbReference type="GO" id="GO:0016758">
    <property type="term" value="F:hexosyltransferase activity"/>
    <property type="evidence" value="ECO:0007669"/>
    <property type="project" value="TreeGrafter"/>
</dbReference>
<keyword evidence="8" id="KW-1185">Reference proteome</keyword>
<organism evidence="6 8">
    <name type="scientific">Nesterenkonia jeotgali</name>
    <dbReference type="NCBI Taxonomy" id="317018"/>
    <lineage>
        <taxon>Bacteria</taxon>
        <taxon>Bacillati</taxon>
        <taxon>Actinomycetota</taxon>
        <taxon>Actinomycetes</taxon>
        <taxon>Micrococcales</taxon>
        <taxon>Micrococcaceae</taxon>
        <taxon>Nesterenkonia</taxon>
    </lineage>
</organism>
<evidence type="ECO:0000256" key="2">
    <source>
        <dbReference type="ARBA" id="ARBA00022676"/>
    </source>
</evidence>
<reference evidence="7 9" key="3">
    <citation type="submission" date="2020-08" db="EMBL/GenBank/DDBJ databases">
        <title>Sequencing the genomes of 1000 actinobacteria strains.</title>
        <authorList>
            <person name="Klenk H.-P."/>
        </authorList>
    </citation>
    <scope>NUCLEOTIDE SEQUENCE [LARGE SCALE GENOMIC DNA]</scope>
    <source>
        <strain evidence="7 9">DSM 19081</strain>
    </source>
</reference>
<dbReference type="EMBL" id="JACJIH010000001">
    <property type="protein sequence ID" value="MBA8922509.1"/>
    <property type="molecule type" value="Genomic_DNA"/>
</dbReference>
<dbReference type="Proteomes" id="UP000546252">
    <property type="component" value="Unassembled WGS sequence"/>
</dbReference>
<dbReference type="PANTHER" id="PTHR45947">
    <property type="entry name" value="SULFOQUINOVOSYL TRANSFERASE SQD2"/>
    <property type="match status" value="1"/>
</dbReference>
<dbReference type="InterPro" id="IPR050194">
    <property type="entry name" value="Glycosyltransferase_grp1"/>
</dbReference>
<evidence type="ECO:0000313" key="6">
    <source>
        <dbReference type="EMBL" id="KUG60638.1"/>
    </source>
</evidence>
<evidence type="ECO:0000313" key="7">
    <source>
        <dbReference type="EMBL" id="MBA8922509.1"/>
    </source>
</evidence>
<dbReference type="Pfam" id="PF13439">
    <property type="entry name" value="Glyco_transf_4"/>
    <property type="match status" value="1"/>
</dbReference>
<reference evidence="8" key="1">
    <citation type="submission" date="2015-12" db="EMBL/GenBank/DDBJ databases">
        <authorList>
            <person name="Nair G.R."/>
            <person name="Kaur G."/>
            <person name="Mayilraj S."/>
        </authorList>
    </citation>
    <scope>NUCLEOTIDE SEQUENCE [LARGE SCALE GENOMIC DNA]</scope>
    <source>
        <strain evidence="8">CD08_7</strain>
    </source>
</reference>
<dbReference type="RefSeq" id="WP_058887613.1">
    <property type="nucleotide sequence ID" value="NZ_BAAAKT010000001.1"/>
</dbReference>
<gene>
    <name evidence="6" type="ORF">AVL63_09875</name>
    <name evidence="7" type="ORF">HNR24_002442</name>
</gene>
<reference evidence="6" key="2">
    <citation type="submission" date="2015-12" db="EMBL/GenBank/DDBJ databases">
        <authorList>
            <person name="Shamseldin A."/>
            <person name="Moawad H."/>
            <person name="Abd El-Rahim W.M."/>
            <person name="Sadowsky M.J."/>
        </authorList>
    </citation>
    <scope>NUCLEOTIDE SEQUENCE [LARGE SCALE GENOMIC DNA]</scope>
    <source>
        <strain evidence="6">CD08_7</strain>
    </source>
</reference>
<comment type="caution">
    <text evidence="6">The sequence shown here is derived from an EMBL/GenBank/DDBJ whole genome shotgun (WGS) entry which is preliminary data.</text>
</comment>
<evidence type="ECO:0000313" key="9">
    <source>
        <dbReference type="Proteomes" id="UP000546252"/>
    </source>
</evidence>
<evidence type="ECO:0000256" key="1">
    <source>
        <dbReference type="ARBA" id="ARBA00021292"/>
    </source>
</evidence>
<dbReference type="Pfam" id="PF00534">
    <property type="entry name" value="Glycos_transf_1"/>
    <property type="match status" value="1"/>
</dbReference>
<proteinExistence type="predicted"/>
<name>A0A0W8IKV2_9MICC</name>
<evidence type="ECO:0000256" key="3">
    <source>
        <dbReference type="ARBA" id="ARBA00022679"/>
    </source>
</evidence>
<dbReference type="InterPro" id="IPR001296">
    <property type="entry name" value="Glyco_trans_1"/>
</dbReference>
<evidence type="ECO:0000259" key="5">
    <source>
        <dbReference type="Pfam" id="PF13439"/>
    </source>
</evidence>
<dbReference type="GO" id="GO:1901137">
    <property type="term" value="P:carbohydrate derivative biosynthetic process"/>
    <property type="evidence" value="ECO:0007669"/>
    <property type="project" value="UniProtKB-ARBA"/>
</dbReference>
<evidence type="ECO:0000313" key="8">
    <source>
        <dbReference type="Proteomes" id="UP000054023"/>
    </source>
</evidence>
<sequence length="415" mass="45755">MRVLVVTESFLPHMNGVTNSVQHVLAHLRRRGDQVTVIAPSESMFDTGPRTDPGALGGELHEGFPVIRVPSLPLPDYPKVRVAAGSVTRIRQILERVRPDVVHVASPFVLGWRAIQAAAALGVPTVSIYQTEVPTYAARYRLPWATELLWQHVDRMHTASTLTLVPSSFCREQLTRRGIRRLKTWRRGVDTKRFNPARRSEALRAQIRSSAAARSGDTDSEELLIGFVGRLAAEKQVEDLAVLDALPGTRLVIIGSGPQEDTLRRRLPRAHFAGFQSGDALGAHVASLDVFVHPGEAETFCQTIQEAMAAAVPVVAVGRGGPLDLVDVGRTGWLYRPGDLTGLRSAVEHLLSDDSTRRDFGLRAHESVQSRTWEALSNELIGHYARAVEVNRRVRSVDARPRRAESWTTEVSSAR</sequence>
<dbReference type="CDD" id="cd03814">
    <property type="entry name" value="GT4-like"/>
    <property type="match status" value="1"/>
</dbReference>
<dbReference type="InterPro" id="IPR028098">
    <property type="entry name" value="Glyco_trans_4-like_N"/>
</dbReference>
<accession>A0A0W8IKV2</accession>
<keyword evidence="3 6" id="KW-0808">Transferase</keyword>
<dbReference type="EMBL" id="LQBM01000001">
    <property type="protein sequence ID" value="KUG60638.1"/>
    <property type="molecule type" value="Genomic_DNA"/>
</dbReference>
<dbReference type="OrthoDB" id="9802525at2"/>